<dbReference type="RefSeq" id="WP_003333262.1">
    <property type="nucleotide sequence ID" value="NZ_AJLR01000152.1"/>
</dbReference>
<accession>K6DPN9</accession>
<dbReference type="InterPro" id="IPR013815">
    <property type="entry name" value="ATP_grasp_subdomain_1"/>
</dbReference>
<dbReference type="Pfam" id="PF21360">
    <property type="entry name" value="PylC-like_N"/>
    <property type="match status" value="1"/>
</dbReference>
<dbReference type="Gene3D" id="3.40.50.20">
    <property type="match status" value="1"/>
</dbReference>
<dbReference type="STRING" id="1131731.BAZO_20103"/>
<keyword evidence="4" id="KW-1185">Reference proteome</keyword>
<gene>
    <name evidence="3" type="ORF">BAZO_20103</name>
</gene>
<name>K6DPN9_SCHAZ</name>
<dbReference type="PATRIC" id="fig|1131731.3.peg.4100"/>
<dbReference type="EMBL" id="AJLR01000152">
    <property type="protein sequence ID" value="EKN62756.1"/>
    <property type="molecule type" value="Genomic_DNA"/>
</dbReference>
<reference evidence="3 4" key="1">
    <citation type="journal article" date="2012" name="Front. Microbiol.">
        <title>Redundancy and modularity in membrane-associated dissimilatory nitrate reduction in Bacillus.</title>
        <authorList>
            <person name="Heylen K."/>
            <person name="Keltjens J."/>
        </authorList>
    </citation>
    <scope>NUCLEOTIDE SEQUENCE [LARGE SCALE GENOMIC DNA]</scope>
    <source>
        <strain evidence="3 4">LMG 9581</strain>
    </source>
</reference>
<dbReference type="Proteomes" id="UP000006315">
    <property type="component" value="Unassembled WGS sequence"/>
</dbReference>
<evidence type="ECO:0000313" key="4">
    <source>
        <dbReference type="Proteomes" id="UP000006315"/>
    </source>
</evidence>
<dbReference type="InterPro" id="IPR048764">
    <property type="entry name" value="PylC_N"/>
</dbReference>
<feature type="domain" description="ATP-grasp" evidence="2">
    <location>
        <begin position="104"/>
        <end position="295"/>
    </location>
</feature>
<protein>
    <recommendedName>
        <fullName evidence="2">ATP-grasp domain-containing protein</fullName>
    </recommendedName>
</protein>
<dbReference type="Gene3D" id="3.30.1490.20">
    <property type="entry name" value="ATP-grasp fold, A domain"/>
    <property type="match status" value="1"/>
</dbReference>
<organism evidence="3 4">
    <name type="scientific">Schinkia azotoformans LMG 9581</name>
    <dbReference type="NCBI Taxonomy" id="1131731"/>
    <lineage>
        <taxon>Bacteria</taxon>
        <taxon>Bacillati</taxon>
        <taxon>Bacillota</taxon>
        <taxon>Bacilli</taxon>
        <taxon>Bacillales</taxon>
        <taxon>Bacillaceae</taxon>
        <taxon>Calidifontibacillus/Schinkia group</taxon>
        <taxon>Schinkia</taxon>
    </lineage>
</organism>
<evidence type="ECO:0000259" key="2">
    <source>
        <dbReference type="PROSITE" id="PS50975"/>
    </source>
</evidence>
<dbReference type="InterPro" id="IPR011761">
    <property type="entry name" value="ATP-grasp"/>
</dbReference>
<dbReference type="GO" id="GO:0046872">
    <property type="term" value="F:metal ion binding"/>
    <property type="evidence" value="ECO:0007669"/>
    <property type="project" value="InterPro"/>
</dbReference>
<keyword evidence="1" id="KW-0547">Nucleotide-binding</keyword>
<dbReference type="PROSITE" id="PS50975">
    <property type="entry name" value="ATP_GRASP"/>
    <property type="match status" value="1"/>
</dbReference>
<sequence length="324" mass="37184">MENNKYVRNIKATILLTSAGGLTGIYLSKHLRKSQLYRIIAIDMSEITPLSKWADAFYVVPSVKDKEYIPSVQQIVSKEKVDIIIPVTSYDVNIYSKKSIQDKFQNVKMLVMNNQDNDIFSNKETCYKYLSEFGIRTPEVYHSIDDAVFPCILKPVVGSGSKNTVKIENIKDYNYWSDKVKDHILIEYLAGEEYTVDCLFNNNGKCLGANVRERIKTTGGGATITRNDYTQDIKEIIKILENTRKIKGPVNFQFKRLNTGNCCIFDFNTRFASGGLPLTVKSGFDIPNKLIQLLLNEQVEAWYPQQSNNSLTMIRYYEEYFENL</sequence>
<comment type="caution">
    <text evidence="3">The sequence shown here is derived from an EMBL/GenBank/DDBJ whole genome shotgun (WGS) entry which is preliminary data.</text>
</comment>
<evidence type="ECO:0000256" key="1">
    <source>
        <dbReference type="PROSITE-ProRule" id="PRU00409"/>
    </source>
</evidence>
<dbReference type="Pfam" id="PF15632">
    <property type="entry name" value="ATPgrasp_Ter"/>
    <property type="match status" value="1"/>
</dbReference>
<dbReference type="GO" id="GO:0005524">
    <property type="term" value="F:ATP binding"/>
    <property type="evidence" value="ECO:0007669"/>
    <property type="project" value="UniProtKB-UniRule"/>
</dbReference>
<evidence type="ECO:0000313" key="3">
    <source>
        <dbReference type="EMBL" id="EKN62756.1"/>
    </source>
</evidence>
<proteinExistence type="predicted"/>
<dbReference type="Gene3D" id="3.30.470.20">
    <property type="entry name" value="ATP-grasp fold, B domain"/>
    <property type="match status" value="1"/>
</dbReference>
<dbReference type="AlphaFoldDB" id="K6DPN9"/>
<keyword evidence="1" id="KW-0067">ATP-binding</keyword>
<dbReference type="SUPFAM" id="SSF56059">
    <property type="entry name" value="Glutathione synthetase ATP-binding domain-like"/>
    <property type="match status" value="1"/>
</dbReference>